<gene>
    <name evidence="1" type="ORF">AURDEDRAFT_176993</name>
</gene>
<evidence type="ECO:0000313" key="2">
    <source>
        <dbReference type="Proteomes" id="UP000006514"/>
    </source>
</evidence>
<dbReference type="EMBL" id="JH688041">
    <property type="protein sequence ID" value="EJD33948.1"/>
    <property type="molecule type" value="Genomic_DNA"/>
</dbReference>
<sequence>MAPSPRTDVAARKLGLELGLAPGVSPLATVTTDLPFSRASRCGSAIAHLPTPAPDNAVLYNQIAGGQLAMGCKAERTRAPTSRPRLLWLYNGVPVAFRCNRPIHPSLCGC</sequence>
<reference evidence="2" key="1">
    <citation type="journal article" date="2012" name="Science">
        <title>The Paleozoic origin of enzymatic lignin decomposition reconstructed from 31 fungal genomes.</title>
        <authorList>
            <person name="Floudas D."/>
            <person name="Binder M."/>
            <person name="Riley R."/>
            <person name="Barry K."/>
            <person name="Blanchette R.A."/>
            <person name="Henrissat B."/>
            <person name="Martinez A.T."/>
            <person name="Otillar R."/>
            <person name="Spatafora J.W."/>
            <person name="Yadav J.S."/>
            <person name="Aerts A."/>
            <person name="Benoit I."/>
            <person name="Boyd A."/>
            <person name="Carlson A."/>
            <person name="Copeland A."/>
            <person name="Coutinho P.M."/>
            <person name="de Vries R.P."/>
            <person name="Ferreira P."/>
            <person name="Findley K."/>
            <person name="Foster B."/>
            <person name="Gaskell J."/>
            <person name="Glotzer D."/>
            <person name="Gorecki P."/>
            <person name="Heitman J."/>
            <person name="Hesse C."/>
            <person name="Hori C."/>
            <person name="Igarashi K."/>
            <person name="Jurgens J.A."/>
            <person name="Kallen N."/>
            <person name="Kersten P."/>
            <person name="Kohler A."/>
            <person name="Kuees U."/>
            <person name="Kumar T.K.A."/>
            <person name="Kuo A."/>
            <person name="LaButti K."/>
            <person name="Larrondo L.F."/>
            <person name="Lindquist E."/>
            <person name="Ling A."/>
            <person name="Lombard V."/>
            <person name="Lucas S."/>
            <person name="Lundell T."/>
            <person name="Martin R."/>
            <person name="McLaughlin D.J."/>
            <person name="Morgenstern I."/>
            <person name="Morin E."/>
            <person name="Murat C."/>
            <person name="Nagy L.G."/>
            <person name="Nolan M."/>
            <person name="Ohm R.A."/>
            <person name="Patyshakuliyeva A."/>
            <person name="Rokas A."/>
            <person name="Ruiz-Duenas F.J."/>
            <person name="Sabat G."/>
            <person name="Salamov A."/>
            <person name="Samejima M."/>
            <person name="Schmutz J."/>
            <person name="Slot J.C."/>
            <person name="St John F."/>
            <person name="Stenlid J."/>
            <person name="Sun H."/>
            <person name="Sun S."/>
            <person name="Syed K."/>
            <person name="Tsang A."/>
            <person name="Wiebenga A."/>
            <person name="Young D."/>
            <person name="Pisabarro A."/>
            <person name="Eastwood D.C."/>
            <person name="Martin F."/>
            <person name="Cullen D."/>
            <person name="Grigoriev I.V."/>
            <person name="Hibbett D.S."/>
        </authorList>
    </citation>
    <scope>NUCLEOTIDE SEQUENCE [LARGE SCALE GENOMIC DNA]</scope>
    <source>
        <strain evidence="2">TFB10046</strain>
    </source>
</reference>
<evidence type="ECO:0000313" key="1">
    <source>
        <dbReference type="EMBL" id="EJD33948.1"/>
    </source>
</evidence>
<proteinExistence type="predicted"/>
<name>J0LBY1_AURST</name>
<keyword evidence="2" id="KW-1185">Reference proteome</keyword>
<dbReference type="Proteomes" id="UP000006514">
    <property type="component" value="Unassembled WGS sequence"/>
</dbReference>
<dbReference type="AlphaFoldDB" id="J0LBY1"/>
<dbReference type="InParanoid" id="J0LBY1"/>
<accession>J0LBY1</accession>
<dbReference type="KEGG" id="adl:AURDEDRAFT_176993"/>
<organism evidence="1 2">
    <name type="scientific">Auricularia subglabra (strain TFB-10046 / SS5)</name>
    <name type="common">White-rot fungus</name>
    <name type="synonym">Auricularia delicata (strain TFB10046)</name>
    <dbReference type="NCBI Taxonomy" id="717982"/>
    <lineage>
        <taxon>Eukaryota</taxon>
        <taxon>Fungi</taxon>
        <taxon>Dikarya</taxon>
        <taxon>Basidiomycota</taxon>
        <taxon>Agaricomycotina</taxon>
        <taxon>Agaricomycetes</taxon>
        <taxon>Auriculariales</taxon>
        <taxon>Auriculariaceae</taxon>
        <taxon>Auricularia</taxon>
    </lineage>
</organism>
<protein>
    <submittedName>
        <fullName evidence="1">Uncharacterized protein</fullName>
    </submittedName>
</protein>